<dbReference type="AlphaFoldDB" id="A0A2T3BC08"/>
<dbReference type="EMBL" id="KZ679007">
    <property type="protein sequence ID" value="PSS25866.1"/>
    <property type="molecule type" value="Genomic_DNA"/>
</dbReference>
<sequence>MSSKTNTFKFEASSPFPLSIATNNSRLTLTSLPPELRVMIYELVLVIDKPIEIKYHRDIVRETGREPCLPEPKHYLAALLQVNKLIYAEAAPILYSRNTLVFSNGLVDAIDPPLSNRLRSFIITTPSYLRQCVRHIVILTYLPRRGWVRCSTDPNHHEDLELCEMMHRIVAHLPGVRKLDFDFDGPYGPPVGNRRKTVAVKGSDNDRKLNELVAILKVGKVKGVGLRSSGWLNLWELRESNWSKVISSPS</sequence>
<evidence type="ECO:0000313" key="1">
    <source>
        <dbReference type="EMBL" id="PSS25866.1"/>
    </source>
</evidence>
<dbReference type="InterPro" id="IPR038883">
    <property type="entry name" value="AN11006-like"/>
</dbReference>
<protein>
    <recommendedName>
        <fullName evidence="3">F-box domain-containing protein</fullName>
    </recommendedName>
</protein>
<name>A0A2T3BC08_AMORE</name>
<dbReference type="InParanoid" id="A0A2T3BC08"/>
<keyword evidence="2" id="KW-1185">Reference proteome</keyword>
<proteinExistence type="predicted"/>
<dbReference type="Proteomes" id="UP000241818">
    <property type="component" value="Unassembled WGS sequence"/>
</dbReference>
<evidence type="ECO:0000313" key="2">
    <source>
        <dbReference type="Proteomes" id="UP000241818"/>
    </source>
</evidence>
<dbReference type="GeneID" id="36573347"/>
<dbReference type="OrthoDB" id="3477223at2759"/>
<accession>A0A2T3BC08</accession>
<gene>
    <name evidence="1" type="ORF">M430DRAFT_25607</name>
</gene>
<evidence type="ECO:0008006" key="3">
    <source>
        <dbReference type="Google" id="ProtNLM"/>
    </source>
</evidence>
<organism evidence="1 2">
    <name type="scientific">Amorphotheca resinae ATCC 22711</name>
    <dbReference type="NCBI Taxonomy" id="857342"/>
    <lineage>
        <taxon>Eukaryota</taxon>
        <taxon>Fungi</taxon>
        <taxon>Dikarya</taxon>
        <taxon>Ascomycota</taxon>
        <taxon>Pezizomycotina</taxon>
        <taxon>Leotiomycetes</taxon>
        <taxon>Helotiales</taxon>
        <taxon>Amorphothecaceae</taxon>
        <taxon>Amorphotheca</taxon>
    </lineage>
</organism>
<dbReference type="PANTHER" id="PTHR42085:SF2">
    <property type="entry name" value="F-BOX DOMAIN-CONTAINING PROTEIN"/>
    <property type="match status" value="1"/>
</dbReference>
<dbReference type="RefSeq" id="XP_024724465.1">
    <property type="nucleotide sequence ID" value="XM_024865266.1"/>
</dbReference>
<dbReference type="PANTHER" id="PTHR42085">
    <property type="entry name" value="F-BOX DOMAIN-CONTAINING PROTEIN"/>
    <property type="match status" value="1"/>
</dbReference>
<reference evidence="1 2" key="1">
    <citation type="journal article" date="2018" name="New Phytol.">
        <title>Comparative genomics and transcriptomics depict ericoid mycorrhizal fungi as versatile saprotrophs and plant mutualists.</title>
        <authorList>
            <person name="Martino E."/>
            <person name="Morin E."/>
            <person name="Grelet G.A."/>
            <person name="Kuo A."/>
            <person name="Kohler A."/>
            <person name="Daghino S."/>
            <person name="Barry K.W."/>
            <person name="Cichocki N."/>
            <person name="Clum A."/>
            <person name="Dockter R.B."/>
            <person name="Hainaut M."/>
            <person name="Kuo R.C."/>
            <person name="LaButti K."/>
            <person name="Lindahl B.D."/>
            <person name="Lindquist E.A."/>
            <person name="Lipzen A."/>
            <person name="Khouja H.R."/>
            <person name="Magnuson J."/>
            <person name="Murat C."/>
            <person name="Ohm R.A."/>
            <person name="Singer S.W."/>
            <person name="Spatafora J.W."/>
            <person name="Wang M."/>
            <person name="Veneault-Fourrey C."/>
            <person name="Henrissat B."/>
            <person name="Grigoriev I.V."/>
            <person name="Martin F.M."/>
            <person name="Perotto S."/>
        </authorList>
    </citation>
    <scope>NUCLEOTIDE SEQUENCE [LARGE SCALE GENOMIC DNA]</scope>
    <source>
        <strain evidence="1 2">ATCC 22711</strain>
    </source>
</reference>